<proteinExistence type="inferred from homology"/>
<evidence type="ECO:0000256" key="2">
    <source>
        <dbReference type="ARBA" id="ARBA00010265"/>
    </source>
</evidence>
<keyword evidence="9" id="KW-1185">Reference proteome</keyword>
<protein>
    <submittedName>
        <fullName evidence="8">TrbI/VirB10 family protein</fullName>
    </submittedName>
</protein>
<comment type="similarity">
    <text evidence="2">Belongs to the TrbI/VirB10 family.</text>
</comment>
<feature type="compositionally biased region" description="Pro residues" evidence="6">
    <location>
        <begin position="93"/>
        <end position="102"/>
    </location>
</feature>
<evidence type="ECO:0000256" key="7">
    <source>
        <dbReference type="SAM" id="Phobius"/>
    </source>
</evidence>
<feature type="compositionally biased region" description="Polar residues" evidence="6">
    <location>
        <begin position="149"/>
        <end position="169"/>
    </location>
</feature>
<reference evidence="8 9" key="1">
    <citation type="submission" date="2021-03" db="EMBL/GenBank/DDBJ databases">
        <title>The complete genome sequence of Acetobacter sacchari TBRC 11175.</title>
        <authorList>
            <person name="Charoenyingcharoen P."/>
            <person name="Yukphan P."/>
        </authorList>
    </citation>
    <scope>NUCLEOTIDE SEQUENCE [LARGE SCALE GENOMIC DNA]</scope>
    <source>
        <strain evidence="8 9">TBRC 11175</strain>
    </source>
</reference>
<dbReference type="CDD" id="cd16429">
    <property type="entry name" value="VirB10"/>
    <property type="match status" value="1"/>
</dbReference>
<dbReference type="Gene3D" id="2.40.128.260">
    <property type="entry name" value="Type IV secretion system, VirB10/TraB/TrbI"/>
    <property type="match status" value="1"/>
</dbReference>
<dbReference type="RefSeq" id="WP_207879522.1">
    <property type="nucleotide sequence ID" value="NZ_JAFVMF010000003.1"/>
</dbReference>
<name>A0ABS3LSN6_9PROT</name>
<dbReference type="Pfam" id="PF03743">
    <property type="entry name" value="TrbI"/>
    <property type="match status" value="1"/>
</dbReference>
<feature type="compositionally biased region" description="Low complexity" evidence="6">
    <location>
        <begin position="103"/>
        <end position="121"/>
    </location>
</feature>
<keyword evidence="4 7" id="KW-1133">Transmembrane helix</keyword>
<dbReference type="InterPro" id="IPR005498">
    <property type="entry name" value="T4SS_VirB10/TraB/TrbI"/>
</dbReference>
<keyword evidence="5 7" id="KW-0472">Membrane</keyword>
<evidence type="ECO:0000256" key="5">
    <source>
        <dbReference type="ARBA" id="ARBA00023136"/>
    </source>
</evidence>
<dbReference type="EMBL" id="JAFVMF010000003">
    <property type="protein sequence ID" value="MBO1358932.1"/>
    <property type="molecule type" value="Genomic_DNA"/>
</dbReference>
<keyword evidence="3 7" id="KW-0812">Transmembrane</keyword>
<feature type="region of interest" description="Disordered" evidence="6">
    <location>
        <begin position="1"/>
        <end position="28"/>
    </location>
</feature>
<gene>
    <name evidence="8" type="ORF">J2D73_03850</name>
</gene>
<feature type="region of interest" description="Disordered" evidence="6">
    <location>
        <begin position="149"/>
        <end position="180"/>
    </location>
</feature>
<feature type="transmembrane region" description="Helical" evidence="7">
    <location>
        <begin position="36"/>
        <end position="56"/>
    </location>
</feature>
<comment type="subcellular location">
    <subcellularLocation>
        <location evidence="1">Membrane</location>
        <topology evidence="1">Single-pass membrane protein</topology>
    </subcellularLocation>
</comment>
<organism evidence="8 9">
    <name type="scientific">Acetobacter sacchari</name>
    <dbReference type="NCBI Taxonomy" id="2661687"/>
    <lineage>
        <taxon>Bacteria</taxon>
        <taxon>Pseudomonadati</taxon>
        <taxon>Pseudomonadota</taxon>
        <taxon>Alphaproteobacteria</taxon>
        <taxon>Acetobacterales</taxon>
        <taxon>Acetobacteraceae</taxon>
        <taxon>Acetobacter</taxon>
    </lineage>
</organism>
<evidence type="ECO:0000313" key="9">
    <source>
        <dbReference type="Proteomes" id="UP000664771"/>
    </source>
</evidence>
<comment type="caution">
    <text evidence="8">The sequence shown here is derived from an EMBL/GenBank/DDBJ whole genome shotgun (WGS) entry which is preliminary data.</text>
</comment>
<evidence type="ECO:0000256" key="4">
    <source>
        <dbReference type="ARBA" id="ARBA00022989"/>
    </source>
</evidence>
<dbReference type="Proteomes" id="UP000664771">
    <property type="component" value="Unassembled WGS sequence"/>
</dbReference>
<dbReference type="InterPro" id="IPR042217">
    <property type="entry name" value="T4SS_VirB10/TrbI"/>
</dbReference>
<sequence>MTDEPEEQQPAPTPVVPPDLRLRGERPRVTRLSRKVLITLGGMSALAVAGALGYALQTHNKRQPGQELLSTQNRPSAEGLAGLPKDYTGLPRQAPPLGPPLPGDLGKPILNTGAASNTTAPAPTPDPAAQRLAQETEAARVSRLFAQTNQQPQPVSLVSPHATATQSGPTPTPPVDAGSAQNMQDRKSAFLNATPDKRTVSSDRLEAKASPYVVQAGTVIPAALITGIRSDLPGQITAQVTEAVYDSPTGQFLLIPQGAKLIGQYDSSVAFGQSRILLVWTRIIMPDGNSIVLERQPGADTQGYAGLEDEIDNHWGMLFKAAVLSTLLSVGAEAGTSQDENNLVQAIRSGASTSISQTGSQIVQRQLNIQPTLTIRPGFPVRVIVTRDLVLAPYGQGGAP</sequence>
<evidence type="ECO:0000256" key="3">
    <source>
        <dbReference type="ARBA" id="ARBA00022692"/>
    </source>
</evidence>
<evidence type="ECO:0000256" key="6">
    <source>
        <dbReference type="SAM" id="MobiDB-lite"/>
    </source>
</evidence>
<feature type="region of interest" description="Disordered" evidence="6">
    <location>
        <begin position="63"/>
        <end position="135"/>
    </location>
</feature>
<accession>A0ABS3LSN6</accession>
<evidence type="ECO:0000313" key="8">
    <source>
        <dbReference type="EMBL" id="MBO1358932.1"/>
    </source>
</evidence>
<evidence type="ECO:0000256" key="1">
    <source>
        <dbReference type="ARBA" id="ARBA00004167"/>
    </source>
</evidence>